<gene>
    <name evidence="3" type="ORF">AACH11_20925</name>
</gene>
<dbReference type="SUPFAM" id="SSF54826">
    <property type="entry name" value="Enolase N-terminal domain-like"/>
    <property type="match status" value="1"/>
</dbReference>
<evidence type="ECO:0000313" key="3">
    <source>
        <dbReference type="EMBL" id="MEK8028431.1"/>
    </source>
</evidence>
<dbReference type="Gene3D" id="3.20.20.120">
    <property type="entry name" value="Enolase-like C-terminal domain"/>
    <property type="match status" value="1"/>
</dbReference>
<dbReference type="PANTHER" id="PTHR48080">
    <property type="entry name" value="D-GALACTONATE DEHYDRATASE-RELATED"/>
    <property type="match status" value="1"/>
</dbReference>
<accession>A0ABU9BF52</accession>
<dbReference type="CDD" id="cd03316">
    <property type="entry name" value="MR_like"/>
    <property type="match status" value="1"/>
</dbReference>
<dbReference type="SMART" id="SM00922">
    <property type="entry name" value="MR_MLE"/>
    <property type="match status" value="1"/>
</dbReference>
<feature type="domain" description="Mandelate racemase/muconate lactonizing enzyme C-terminal" evidence="2">
    <location>
        <begin position="151"/>
        <end position="242"/>
    </location>
</feature>
<dbReference type="InterPro" id="IPR013342">
    <property type="entry name" value="Mandelate_racemase_C"/>
</dbReference>
<dbReference type="PROSITE" id="PS00909">
    <property type="entry name" value="MR_MLE_2"/>
    <property type="match status" value="1"/>
</dbReference>
<dbReference type="SFLD" id="SFLDS00001">
    <property type="entry name" value="Enolase"/>
    <property type="match status" value="1"/>
</dbReference>
<dbReference type="Pfam" id="PF13378">
    <property type="entry name" value="MR_MLE_C"/>
    <property type="match status" value="1"/>
</dbReference>
<evidence type="ECO:0000259" key="2">
    <source>
        <dbReference type="SMART" id="SM00922"/>
    </source>
</evidence>
<keyword evidence="1" id="KW-0456">Lyase</keyword>
<dbReference type="RefSeq" id="WP_341376217.1">
    <property type="nucleotide sequence ID" value="NZ_JBBUTF010000024.1"/>
</dbReference>
<dbReference type="InterPro" id="IPR036849">
    <property type="entry name" value="Enolase-like_C_sf"/>
</dbReference>
<keyword evidence="4" id="KW-1185">Reference proteome</keyword>
<comment type="caution">
    <text evidence="3">The sequence shown here is derived from an EMBL/GenBank/DDBJ whole genome shotgun (WGS) entry which is preliminary data.</text>
</comment>
<dbReference type="EMBL" id="JBBUTF010000024">
    <property type="protein sequence ID" value="MEK8028431.1"/>
    <property type="molecule type" value="Genomic_DNA"/>
</dbReference>
<dbReference type="SUPFAM" id="SSF51604">
    <property type="entry name" value="Enolase C-terminal domain-like"/>
    <property type="match status" value="1"/>
</dbReference>
<name>A0ABU9BF52_9BURK</name>
<protein>
    <submittedName>
        <fullName evidence="3">Mandelate racemase/muconate lactonizing enzyme family protein</fullName>
    </submittedName>
</protein>
<dbReference type="PANTHER" id="PTHR48080:SF2">
    <property type="entry name" value="D-GALACTONATE DEHYDRATASE"/>
    <property type="match status" value="1"/>
</dbReference>
<evidence type="ECO:0000256" key="1">
    <source>
        <dbReference type="ARBA" id="ARBA00023239"/>
    </source>
</evidence>
<dbReference type="Pfam" id="PF02746">
    <property type="entry name" value="MR_MLE_N"/>
    <property type="match status" value="1"/>
</dbReference>
<dbReference type="Gene3D" id="3.30.390.10">
    <property type="entry name" value="Enolase-like, N-terminal domain"/>
    <property type="match status" value="1"/>
</dbReference>
<organism evidence="3 4">
    <name type="scientific">Pseudaquabacterium rugosum</name>
    <dbReference type="NCBI Taxonomy" id="2984194"/>
    <lineage>
        <taxon>Bacteria</taxon>
        <taxon>Pseudomonadati</taxon>
        <taxon>Pseudomonadota</taxon>
        <taxon>Betaproteobacteria</taxon>
        <taxon>Burkholderiales</taxon>
        <taxon>Sphaerotilaceae</taxon>
        <taxon>Pseudaquabacterium</taxon>
    </lineage>
</organism>
<sequence length="370" mass="40459">MKIVSVEPIVLSIPFEDGGQGTGMTPTRWHRLDMVLVKIVTDRGLIGWGEAFAYFCRRAVAAQVRDLYAPMLIGQPLEPTTDLSALNLQLQQRSCLFGRYGVSTFALSGIDIALWDLQAKAAGCDLATLIAGRRRRETVAAYASLVRYGEAAQVARHCERAQREGYTSIKLHEVTLPEIRAGRAAMDRTSTFTVDVNCSWDEAFAARAIPELIALDTLWLEEPVFPPEDWAAQRRLGALGLPIAAGENACTAQEFGHLAQAVRYVQPSVTKVGGVSEFLRVATLARQRQGPDHEGDFMAHSPYFGPGYHATLQLAAALDNFGLFEHLYIDPLAWAGGHGLRPESGHIAIPDRPGIGFEPDADVLHRYAAP</sequence>
<dbReference type="InterPro" id="IPR013341">
    <property type="entry name" value="Mandelate_racemase_N_dom"/>
</dbReference>
<proteinExistence type="predicted"/>
<dbReference type="InterPro" id="IPR034593">
    <property type="entry name" value="DgoD-like"/>
</dbReference>
<reference evidence="3 4" key="1">
    <citation type="submission" date="2024-04" db="EMBL/GenBank/DDBJ databases">
        <title>Novel species of the genus Ideonella isolated from streams.</title>
        <authorList>
            <person name="Lu H."/>
        </authorList>
    </citation>
    <scope>NUCLEOTIDE SEQUENCE [LARGE SCALE GENOMIC DNA]</scope>
    <source>
        <strain evidence="3 4">BYS139W</strain>
    </source>
</reference>
<evidence type="ECO:0000313" key="4">
    <source>
        <dbReference type="Proteomes" id="UP001368500"/>
    </source>
</evidence>
<dbReference type="InterPro" id="IPR029017">
    <property type="entry name" value="Enolase-like_N"/>
</dbReference>
<dbReference type="Proteomes" id="UP001368500">
    <property type="component" value="Unassembled WGS sequence"/>
</dbReference>
<dbReference type="InterPro" id="IPR018110">
    <property type="entry name" value="Mandel_Rmase/mucon_lact_enz_CS"/>
</dbReference>
<dbReference type="InterPro" id="IPR029065">
    <property type="entry name" value="Enolase_C-like"/>
</dbReference>